<organism evidence="2 3">
    <name type="scientific">Orchesella dallaii</name>
    <dbReference type="NCBI Taxonomy" id="48710"/>
    <lineage>
        <taxon>Eukaryota</taxon>
        <taxon>Metazoa</taxon>
        <taxon>Ecdysozoa</taxon>
        <taxon>Arthropoda</taxon>
        <taxon>Hexapoda</taxon>
        <taxon>Collembola</taxon>
        <taxon>Entomobryomorpha</taxon>
        <taxon>Entomobryoidea</taxon>
        <taxon>Orchesellidae</taxon>
        <taxon>Orchesellinae</taxon>
        <taxon>Orchesella</taxon>
    </lineage>
</organism>
<evidence type="ECO:0000313" key="2">
    <source>
        <dbReference type="EMBL" id="CAL8138800.1"/>
    </source>
</evidence>
<name>A0ABP1RYK2_9HEXA</name>
<feature type="transmembrane region" description="Helical" evidence="1">
    <location>
        <begin position="65"/>
        <end position="83"/>
    </location>
</feature>
<keyword evidence="3" id="KW-1185">Reference proteome</keyword>
<keyword evidence="1" id="KW-1133">Transmembrane helix</keyword>
<sequence length="153" mass="17663">MRLIIKNAIHHKTHSITTSSKIIIVSRDQQSLTCNLIKSYNNHTQSFHNLIIFVREHDCKMNSKHFAVFVALVLLAIGTTVQGDDDYVYLSTCDERCEIRNRVNPFAESCDNCCRARNFQKGKCGGFGWRYCKCKRQSQLRNLLNSILNSNNY</sequence>
<evidence type="ECO:0000313" key="3">
    <source>
        <dbReference type="Proteomes" id="UP001642540"/>
    </source>
</evidence>
<comment type="caution">
    <text evidence="2">The sequence shown here is derived from an EMBL/GenBank/DDBJ whole genome shotgun (WGS) entry which is preliminary data.</text>
</comment>
<reference evidence="2 3" key="1">
    <citation type="submission" date="2024-08" db="EMBL/GenBank/DDBJ databases">
        <authorList>
            <person name="Cucini C."/>
            <person name="Frati F."/>
        </authorList>
    </citation>
    <scope>NUCLEOTIDE SEQUENCE [LARGE SCALE GENOMIC DNA]</scope>
</reference>
<keyword evidence="1" id="KW-0812">Transmembrane</keyword>
<keyword evidence="1" id="KW-0472">Membrane</keyword>
<protein>
    <submittedName>
        <fullName evidence="2">Uncharacterized protein</fullName>
    </submittedName>
</protein>
<dbReference type="Proteomes" id="UP001642540">
    <property type="component" value="Unassembled WGS sequence"/>
</dbReference>
<gene>
    <name evidence="2" type="ORF">ODALV1_LOCUS27538</name>
</gene>
<evidence type="ECO:0000256" key="1">
    <source>
        <dbReference type="SAM" id="Phobius"/>
    </source>
</evidence>
<dbReference type="EMBL" id="CAXLJM020000124">
    <property type="protein sequence ID" value="CAL8138800.1"/>
    <property type="molecule type" value="Genomic_DNA"/>
</dbReference>
<proteinExistence type="predicted"/>
<accession>A0ABP1RYK2</accession>